<reference evidence="1" key="1">
    <citation type="submission" date="2020-08" db="EMBL/GenBank/DDBJ databases">
        <title>Multicomponent nature underlies the extraordinary mechanical properties of spider dragline silk.</title>
        <authorList>
            <person name="Kono N."/>
            <person name="Nakamura H."/>
            <person name="Mori M."/>
            <person name="Yoshida Y."/>
            <person name="Ohtoshi R."/>
            <person name="Malay A.D."/>
            <person name="Moran D.A.P."/>
            <person name="Tomita M."/>
            <person name="Numata K."/>
            <person name="Arakawa K."/>
        </authorList>
    </citation>
    <scope>NUCLEOTIDE SEQUENCE</scope>
</reference>
<dbReference type="AlphaFoldDB" id="A0A8X6TTA2"/>
<evidence type="ECO:0000313" key="1">
    <source>
        <dbReference type="EMBL" id="GFT53764.1"/>
    </source>
</evidence>
<organism evidence="1 2">
    <name type="scientific">Nephila pilipes</name>
    <name type="common">Giant wood spider</name>
    <name type="synonym">Nephila maculata</name>
    <dbReference type="NCBI Taxonomy" id="299642"/>
    <lineage>
        <taxon>Eukaryota</taxon>
        <taxon>Metazoa</taxon>
        <taxon>Ecdysozoa</taxon>
        <taxon>Arthropoda</taxon>
        <taxon>Chelicerata</taxon>
        <taxon>Arachnida</taxon>
        <taxon>Araneae</taxon>
        <taxon>Araneomorphae</taxon>
        <taxon>Entelegynae</taxon>
        <taxon>Araneoidea</taxon>
        <taxon>Nephilidae</taxon>
        <taxon>Nephila</taxon>
    </lineage>
</organism>
<dbReference type="Proteomes" id="UP000887013">
    <property type="component" value="Unassembled WGS sequence"/>
</dbReference>
<keyword evidence="2" id="KW-1185">Reference proteome</keyword>
<dbReference type="EMBL" id="BMAW01112639">
    <property type="protein sequence ID" value="GFT53764.1"/>
    <property type="molecule type" value="Genomic_DNA"/>
</dbReference>
<protein>
    <submittedName>
        <fullName evidence="1">Uncharacterized protein</fullName>
    </submittedName>
</protein>
<proteinExistence type="predicted"/>
<comment type="caution">
    <text evidence="1">The sequence shown here is derived from an EMBL/GenBank/DDBJ whole genome shotgun (WGS) entry which is preliminary data.</text>
</comment>
<feature type="non-terminal residue" evidence="1">
    <location>
        <position position="49"/>
    </location>
</feature>
<gene>
    <name evidence="1" type="ORF">NPIL_98561</name>
</gene>
<evidence type="ECO:0000313" key="2">
    <source>
        <dbReference type="Proteomes" id="UP000887013"/>
    </source>
</evidence>
<name>A0A8X6TTA2_NEPPI</name>
<accession>A0A8X6TTA2</accession>
<sequence>MGACSIPEVRSVRVEAAVRESECDEVLLTKWSHRTERVVPPPRPSPGES</sequence>